<name>A0A0C3FRI3_PILCF</name>
<sequence>MSSAMNFNGEDTLVSRRPKRSTAGNRMEAALAELGLEDLTKEAEDDKDFFVEKDEEDIFGSDFESTDEETAQADMDAGDKSVDEEEKRARKSVKTRLEKTTAAAHARNKVTFNPQASTSPSKAKTKVKRRVSFADGGGILDDEDGGEGNRHEGASSGTADGSPKGKKKAKGKGKRQSRRSHTVLNTSATVSRMRSAEKRRATNPKKQPTIQKSYTQAQLLSRALDTEEGNIMEHRDYLQMEEEKRRRARVVRKVVEGPKIRWVSRGEEVRVHVPVPVPAPVPYGYGYTGGSGYYSYQAVGGQHYPNVVPNTSSSETPHYPNVVTNQPSTPLSLSTSTTVLNPTPVYYPNQTQQQQPQTSYYYSAHPASQQPLPHPVTRLEKVCKNYVVHETSQGQSQAHPPLKPAWEETMAALFGGDVKWEDLKVWSGKARPLCTFSSFSFYTFRSYCTSCLARIKQTCPLTGLPAPYLDPRTNVPFANLRAYDTLTKVLKHEYIWSERLGCYLDKEGERRAMGIEGRAKGKAKEKEGRELELDAMDVS</sequence>
<dbReference type="Proteomes" id="UP000054166">
    <property type="component" value="Unassembled WGS sequence"/>
</dbReference>
<keyword evidence="5" id="KW-1185">Reference proteome</keyword>
<dbReference type="HOGENOM" id="CLU_029477_0_0_1"/>
<accession>A0A0C3FRI3</accession>
<evidence type="ECO:0000313" key="5">
    <source>
        <dbReference type="Proteomes" id="UP000054166"/>
    </source>
</evidence>
<dbReference type="InterPro" id="IPR046757">
    <property type="entry name" value="YL1_N"/>
</dbReference>
<feature type="compositionally biased region" description="Low complexity" evidence="2">
    <location>
        <begin position="324"/>
        <end position="333"/>
    </location>
</feature>
<feature type="compositionally biased region" description="Polar residues" evidence="2">
    <location>
        <begin position="110"/>
        <end position="122"/>
    </location>
</feature>
<dbReference type="InterPro" id="IPR013272">
    <property type="entry name" value="Vps72/YL1_C"/>
</dbReference>
<feature type="compositionally biased region" description="Polar residues" evidence="2">
    <location>
        <begin position="182"/>
        <end position="192"/>
    </location>
</feature>
<reference evidence="5" key="2">
    <citation type="submission" date="2015-01" db="EMBL/GenBank/DDBJ databases">
        <title>Evolutionary Origins and Diversification of the Mycorrhizal Mutualists.</title>
        <authorList>
            <consortium name="DOE Joint Genome Institute"/>
            <consortium name="Mycorrhizal Genomics Consortium"/>
            <person name="Kohler A."/>
            <person name="Kuo A."/>
            <person name="Nagy L.G."/>
            <person name="Floudas D."/>
            <person name="Copeland A."/>
            <person name="Barry K.W."/>
            <person name="Cichocki N."/>
            <person name="Veneault-Fourrey C."/>
            <person name="LaButti K."/>
            <person name="Lindquist E.A."/>
            <person name="Lipzen A."/>
            <person name="Lundell T."/>
            <person name="Morin E."/>
            <person name="Murat C."/>
            <person name="Riley R."/>
            <person name="Ohm R."/>
            <person name="Sun H."/>
            <person name="Tunlid A."/>
            <person name="Henrissat B."/>
            <person name="Grigoriev I.V."/>
            <person name="Hibbett D.S."/>
            <person name="Martin F."/>
        </authorList>
    </citation>
    <scope>NUCLEOTIDE SEQUENCE [LARGE SCALE GENOMIC DNA]</scope>
    <source>
        <strain evidence="5">F 1598</strain>
    </source>
</reference>
<dbReference type="PANTHER" id="PTHR13275:SF4">
    <property type="entry name" value="VACUOLAR PROTEIN SORTING-ASSOCIATED PROTEIN 72 HOMOLOG"/>
    <property type="match status" value="1"/>
</dbReference>
<dbReference type="Pfam" id="PF08265">
    <property type="entry name" value="YL1_C"/>
    <property type="match status" value="1"/>
</dbReference>
<feature type="region of interest" description="Disordered" evidence="2">
    <location>
        <begin position="309"/>
        <end position="333"/>
    </location>
</feature>
<feature type="region of interest" description="Disordered" evidence="2">
    <location>
        <begin position="1"/>
        <end position="26"/>
    </location>
</feature>
<dbReference type="SMART" id="SM00993">
    <property type="entry name" value="YL1_C"/>
    <property type="match status" value="1"/>
</dbReference>
<reference evidence="4 5" key="1">
    <citation type="submission" date="2014-04" db="EMBL/GenBank/DDBJ databases">
        <authorList>
            <consortium name="DOE Joint Genome Institute"/>
            <person name="Kuo A."/>
            <person name="Tarkka M."/>
            <person name="Buscot F."/>
            <person name="Kohler A."/>
            <person name="Nagy L.G."/>
            <person name="Floudas D."/>
            <person name="Copeland A."/>
            <person name="Barry K.W."/>
            <person name="Cichocki N."/>
            <person name="Veneault-Fourrey C."/>
            <person name="LaButti K."/>
            <person name="Lindquist E.A."/>
            <person name="Lipzen A."/>
            <person name="Lundell T."/>
            <person name="Morin E."/>
            <person name="Murat C."/>
            <person name="Sun H."/>
            <person name="Tunlid A."/>
            <person name="Henrissat B."/>
            <person name="Grigoriev I.V."/>
            <person name="Hibbett D.S."/>
            <person name="Martin F."/>
            <person name="Nordberg H.P."/>
            <person name="Cantor M.N."/>
            <person name="Hua S.X."/>
        </authorList>
    </citation>
    <scope>NUCLEOTIDE SEQUENCE [LARGE SCALE GENOMIC DNA]</scope>
    <source>
        <strain evidence="4 5">F 1598</strain>
    </source>
</reference>
<feature type="compositionally biased region" description="Basic residues" evidence="2">
    <location>
        <begin position="164"/>
        <end position="181"/>
    </location>
</feature>
<comment type="similarity">
    <text evidence="1">Belongs to the VPS72/YL1 family.</text>
</comment>
<evidence type="ECO:0000256" key="2">
    <source>
        <dbReference type="SAM" id="MobiDB-lite"/>
    </source>
</evidence>
<feature type="compositionally biased region" description="Polar residues" evidence="2">
    <location>
        <begin position="204"/>
        <end position="216"/>
    </location>
</feature>
<evidence type="ECO:0000259" key="3">
    <source>
        <dbReference type="SMART" id="SM00993"/>
    </source>
</evidence>
<dbReference type="GO" id="GO:0005634">
    <property type="term" value="C:nucleus"/>
    <property type="evidence" value="ECO:0007669"/>
    <property type="project" value="TreeGrafter"/>
</dbReference>
<feature type="compositionally biased region" description="Basic and acidic residues" evidence="2">
    <location>
        <begin position="77"/>
        <end position="88"/>
    </location>
</feature>
<dbReference type="EMBL" id="KN832997">
    <property type="protein sequence ID" value="KIM81716.1"/>
    <property type="molecule type" value="Genomic_DNA"/>
</dbReference>
<gene>
    <name evidence="4" type="ORF">PILCRDRAFT_488060</name>
</gene>
<dbReference type="STRING" id="765440.A0A0C3FRI3"/>
<organism evidence="4 5">
    <name type="scientific">Piloderma croceum (strain F 1598)</name>
    <dbReference type="NCBI Taxonomy" id="765440"/>
    <lineage>
        <taxon>Eukaryota</taxon>
        <taxon>Fungi</taxon>
        <taxon>Dikarya</taxon>
        <taxon>Basidiomycota</taxon>
        <taxon>Agaricomycotina</taxon>
        <taxon>Agaricomycetes</taxon>
        <taxon>Agaricomycetidae</taxon>
        <taxon>Atheliales</taxon>
        <taxon>Atheliaceae</taxon>
        <taxon>Piloderma</taxon>
    </lineage>
</organism>
<evidence type="ECO:0000256" key="1">
    <source>
        <dbReference type="ARBA" id="ARBA00006832"/>
    </source>
</evidence>
<dbReference type="OrthoDB" id="78296at2759"/>
<dbReference type="Pfam" id="PF05764">
    <property type="entry name" value="YL1"/>
    <property type="match status" value="1"/>
</dbReference>
<protein>
    <recommendedName>
        <fullName evidence="3">Vps72/YL1 C-terminal domain-containing protein</fullName>
    </recommendedName>
</protein>
<dbReference type="InParanoid" id="A0A0C3FRI3"/>
<feature type="compositionally biased region" description="Acidic residues" evidence="2">
    <location>
        <begin position="54"/>
        <end position="71"/>
    </location>
</feature>
<feature type="region of interest" description="Disordered" evidence="2">
    <location>
        <begin position="54"/>
        <end position="216"/>
    </location>
</feature>
<feature type="domain" description="Vps72/YL1 C-terminal" evidence="3">
    <location>
        <begin position="457"/>
        <end position="486"/>
    </location>
</feature>
<proteinExistence type="inferred from homology"/>
<dbReference type="FunCoup" id="A0A0C3FRI3">
    <property type="interactions" value="455"/>
</dbReference>
<dbReference type="PANTHER" id="PTHR13275">
    <property type="entry name" value="YL-1 PROTEIN TRANSCRIPTION FACTOR-LIKE 1"/>
    <property type="match status" value="1"/>
</dbReference>
<evidence type="ECO:0000313" key="4">
    <source>
        <dbReference type="EMBL" id="KIM81716.1"/>
    </source>
</evidence>
<dbReference type="AlphaFoldDB" id="A0A0C3FRI3"/>